<keyword evidence="2" id="KW-1185">Reference proteome</keyword>
<dbReference type="AlphaFoldDB" id="A0A1P8N229"/>
<dbReference type="Gene3D" id="3.40.50.300">
    <property type="entry name" value="P-loop containing nucleotide triphosphate hydrolases"/>
    <property type="match status" value="1"/>
</dbReference>
<dbReference type="Proteomes" id="UP000186336">
    <property type="component" value="Plasmid pDOK1-4-7"/>
</dbReference>
<gene>
    <name evidence="1" type="ORF">BWR18_21245</name>
</gene>
<dbReference type="GO" id="GO:0008146">
    <property type="term" value="F:sulfotransferase activity"/>
    <property type="evidence" value="ECO:0007669"/>
    <property type="project" value="InterPro"/>
</dbReference>
<dbReference type="InterPro" id="IPR027417">
    <property type="entry name" value="P-loop_NTPase"/>
</dbReference>
<proteinExistence type="predicted"/>
<keyword evidence="1" id="KW-0614">Plasmid</keyword>
<dbReference type="OrthoDB" id="7444642at2"/>
<dbReference type="EMBL" id="CP019319">
    <property type="protein sequence ID" value="APX14366.1"/>
    <property type="molecule type" value="Genomic_DNA"/>
</dbReference>
<dbReference type="SUPFAM" id="SSF52540">
    <property type="entry name" value="P-loop containing nucleoside triphosphate hydrolases"/>
    <property type="match status" value="1"/>
</dbReference>
<accession>A0A1P8N229</accession>
<reference evidence="1 2" key="1">
    <citation type="submission" date="2017-01" db="EMBL/GenBank/DDBJ databases">
        <title>Complete genome of Tateyamaria omphalii DOK1-4 isolated from seawater in Dokdo.</title>
        <authorList>
            <person name="Kim J.H."/>
            <person name="Chi W.-J."/>
        </authorList>
    </citation>
    <scope>NUCLEOTIDE SEQUENCE [LARGE SCALE GENOMIC DNA]</scope>
    <source>
        <strain evidence="1 2">DOK1-4</strain>
        <plasmid evidence="1 2">pDOK1-4-7</plasmid>
    </source>
</reference>
<geneLocation type="plasmid" evidence="1 2">
    <name>pDOK1-4-7</name>
</geneLocation>
<organism evidence="1 2">
    <name type="scientific">Tateyamaria omphalii</name>
    <dbReference type="NCBI Taxonomy" id="299262"/>
    <lineage>
        <taxon>Bacteria</taxon>
        <taxon>Pseudomonadati</taxon>
        <taxon>Pseudomonadota</taxon>
        <taxon>Alphaproteobacteria</taxon>
        <taxon>Rhodobacterales</taxon>
        <taxon>Roseobacteraceae</taxon>
        <taxon>Tateyamaria</taxon>
    </lineage>
</organism>
<protein>
    <recommendedName>
        <fullName evidence="3">Sulfotransferase family protein</fullName>
    </recommendedName>
</protein>
<name>A0A1P8N229_9RHOB</name>
<evidence type="ECO:0000313" key="1">
    <source>
        <dbReference type="EMBL" id="APX14366.1"/>
    </source>
</evidence>
<evidence type="ECO:0000313" key="2">
    <source>
        <dbReference type="Proteomes" id="UP000186336"/>
    </source>
</evidence>
<dbReference type="KEGG" id="tom:BWR18_21245"/>
<dbReference type="Pfam" id="PF03567">
    <property type="entry name" value="Sulfotransfer_2"/>
    <property type="match status" value="1"/>
</dbReference>
<dbReference type="InterPro" id="IPR005331">
    <property type="entry name" value="Sulfotransferase"/>
</dbReference>
<dbReference type="RefSeq" id="WP_076630986.1">
    <property type="nucleotide sequence ID" value="NZ_CP019319.1"/>
</dbReference>
<sequence length="219" mass="24639">MPIFRIGSDLGFFAHVPKCAGSSIETYLAERFGPLAFVDRAFREQSGPQRWTKSSPQHLPVSALERLFPPGFFACSFAVVRDPVDRLRSAFQVQRDVIGRIPRKTSFGAWLTTVEDAHASKPWYLDNHARPMDDLVPEEAVIFRLEDGLEPVVAWLDAQAGNADGPRQIGTQNTRADIFASRTQDLPPRPPVRKADRVAVARIFARDYARFGYDPEKEN</sequence>
<dbReference type="GO" id="GO:0016020">
    <property type="term" value="C:membrane"/>
    <property type="evidence" value="ECO:0007669"/>
    <property type="project" value="InterPro"/>
</dbReference>
<evidence type="ECO:0008006" key="3">
    <source>
        <dbReference type="Google" id="ProtNLM"/>
    </source>
</evidence>